<dbReference type="WBParaSite" id="nRc.2.0.1.t39749-RA">
    <property type="protein sequence ID" value="nRc.2.0.1.t39749-RA"/>
    <property type="gene ID" value="nRc.2.0.1.g39749"/>
</dbReference>
<organism evidence="2 3">
    <name type="scientific">Romanomermis culicivorax</name>
    <name type="common">Nematode worm</name>
    <dbReference type="NCBI Taxonomy" id="13658"/>
    <lineage>
        <taxon>Eukaryota</taxon>
        <taxon>Metazoa</taxon>
        <taxon>Ecdysozoa</taxon>
        <taxon>Nematoda</taxon>
        <taxon>Enoplea</taxon>
        <taxon>Dorylaimia</taxon>
        <taxon>Mermithida</taxon>
        <taxon>Mermithoidea</taxon>
        <taxon>Mermithidae</taxon>
        <taxon>Romanomermis</taxon>
    </lineage>
</organism>
<dbReference type="Proteomes" id="UP000887565">
    <property type="component" value="Unplaced"/>
</dbReference>
<name>A0A915KMS1_ROMCU</name>
<sequence length="236" mass="27434">MGMVQDKLTLVVVALNARCHQSGSKEKNHYITNFLLIIAKTLVDDFGNFDMYRFVQPFKLEDLLNLALEEWNNNPQKTPVTKFQVEKRVNQAVKVLTENAVLLFDYFSIEIDSKSGHFLALPILLAEYIPQLEGLADFSLKLAENIDRYRRNELECLRSICRLTSEFYSLKRKFCTTDGKTSAVHNAALDWRWVVEHLLYPKFKNSNFSPDKNLVTDGILRKLTDLKDLYKVFERC</sequence>
<dbReference type="OMA" id="RRNELEC"/>
<evidence type="ECO:0000313" key="2">
    <source>
        <dbReference type="Proteomes" id="UP000887565"/>
    </source>
</evidence>
<proteinExistence type="predicted"/>
<keyword evidence="2" id="KW-1185">Reference proteome</keyword>
<dbReference type="InterPro" id="IPR032189">
    <property type="entry name" value="Mlh1_C"/>
</dbReference>
<dbReference type="Pfam" id="PF16413">
    <property type="entry name" value="Mlh1_C"/>
    <property type="match status" value="1"/>
</dbReference>
<protein>
    <submittedName>
        <fullName evidence="3">DNA mismatch repair protein Mlh1 C-terminal domain-containing protein</fullName>
    </submittedName>
</protein>
<evidence type="ECO:0000313" key="3">
    <source>
        <dbReference type="WBParaSite" id="nRc.2.0.1.t39749-RA"/>
    </source>
</evidence>
<evidence type="ECO:0000259" key="1">
    <source>
        <dbReference type="Pfam" id="PF16413"/>
    </source>
</evidence>
<feature type="domain" description="DNA mismatch repair protein Mlh1 C-terminal" evidence="1">
    <location>
        <begin position="40"/>
        <end position="236"/>
    </location>
</feature>
<accession>A0A915KMS1</accession>
<dbReference type="AlphaFoldDB" id="A0A915KMS1"/>
<reference evidence="3" key="1">
    <citation type="submission" date="2022-11" db="UniProtKB">
        <authorList>
            <consortium name="WormBaseParasite"/>
        </authorList>
    </citation>
    <scope>IDENTIFICATION</scope>
</reference>